<feature type="transmembrane region" description="Helical" evidence="4">
    <location>
        <begin position="165"/>
        <end position="184"/>
    </location>
</feature>
<dbReference type="EMBL" id="UOGI01000001">
    <property type="protein sequence ID" value="VAX27492.1"/>
    <property type="molecule type" value="Genomic_DNA"/>
</dbReference>
<accession>A0A3B1CGZ2</accession>
<dbReference type="AlphaFoldDB" id="A0A3B1CGZ2"/>
<evidence type="ECO:0000313" key="6">
    <source>
        <dbReference type="EMBL" id="VAX27492.1"/>
    </source>
</evidence>
<feature type="transmembrane region" description="Helical" evidence="4">
    <location>
        <begin position="190"/>
        <end position="212"/>
    </location>
</feature>
<dbReference type="Pfam" id="PF00196">
    <property type="entry name" value="GerE"/>
    <property type="match status" value="1"/>
</dbReference>
<feature type="transmembrane region" description="Helical" evidence="4">
    <location>
        <begin position="30"/>
        <end position="49"/>
    </location>
</feature>
<name>A0A3B1CGZ2_9ZZZZ</name>
<reference evidence="6" key="1">
    <citation type="submission" date="2018-06" db="EMBL/GenBank/DDBJ databases">
        <authorList>
            <person name="Zhirakovskaya E."/>
        </authorList>
    </citation>
    <scope>NUCLEOTIDE SEQUENCE</scope>
</reference>
<dbReference type="PANTHER" id="PTHR44688:SF16">
    <property type="entry name" value="DNA-BINDING TRANSCRIPTIONAL ACTIVATOR DEVR_DOSR"/>
    <property type="match status" value="1"/>
</dbReference>
<sequence>MKALPLAGFVFWLISFPMNGFLMPDAWGNLLFYFTLSSALSYFLLPWVLQEKSFDPVSRSGSFLVVLLTAASPLFQVPGRILLPVMGIASVLLMFRAIAILRSSHAPVISAGLAIALGNILVFALSYVHLPDMFKFFIIAASLLPAIFMKAEDSQESNLRELKKYLAFISVFYLVGGILYAYVIPEYEEVAMFKGFELLSYVFSALAGIYIVRRWMDNALALGIILGTLSFSFLIVDGSLLTILGMFSIQAAFALIDLYILFLLVACGGSAKVTGIGFGTVCLAITAGEAMGRHLGAAIMPVLAVGNFILVTSVVVFYFTVMRMRDFSPGSMTVTEGVFSGCQGHGISRSQLEEILENLYEPFQKKLSEKEKSVLLMILREKTYRETATELGISESTVKTHMKRICAKMGVSGKDELMRKLSMPGSQGRRLSPGRQEFLKI</sequence>
<feature type="domain" description="HTH luxR-type" evidence="5">
    <location>
        <begin position="360"/>
        <end position="425"/>
    </location>
</feature>
<organism evidence="6">
    <name type="scientific">hydrothermal vent metagenome</name>
    <dbReference type="NCBI Taxonomy" id="652676"/>
    <lineage>
        <taxon>unclassified sequences</taxon>
        <taxon>metagenomes</taxon>
        <taxon>ecological metagenomes</taxon>
    </lineage>
</organism>
<dbReference type="InterPro" id="IPR036388">
    <property type="entry name" value="WH-like_DNA-bd_sf"/>
</dbReference>
<dbReference type="InterPro" id="IPR000792">
    <property type="entry name" value="Tscrpt_reg_LuxR_C"/>
</dbReference>
<evidence type="ECO:0000259" key="5">
    <source>
        <dbReference type="PROSITE" id="PS50043"/>
    </source>
</evidence>
<dbReference type="InterPro" id="IPR016032">
    <property type="entry name" value="Sig_transdc_resp-reg_C-effctor"/>
</dbReference>
<keyword evidence="4" id="KW-0472">Membrane</keyword>
<dbReference type="GO" id="GO:0006355">
    <property type="term" value="P:regulation of DNA-templated transcription"/>
    <property type="evidence" value="ECO:0007669"/>
    <property type="project" value="InterPro"/>
</dbReference>
<dbReference type="SMART" id="SM00421">
    <property type="entry name" value="HTH_LUXR"/>
    <property type="match status" value="1"/>
</dbReference>
<keyword evidence="1" id="KW-0805">Transcription regulation</keyword>
<keyword evidence="2" id="KW-0238">DNA-binding</keyword>
<proteinExistence type="predicted"/>
<gene>
    <name evidence="6" type="ORF">MNBD_NITROSPIRAE03-76</name>
</gene>
<dbReference type="PANTHER" id="PTHR44688">
    <property type="entry name" value="DNA-BINDING TRANSCRIPTIONAL ACTIVATOR DEVR_DOSR"/>
    <property type="match status" value="1"/>
</dbReference>
<dbReference type="Gene3D" id="1.10.10.10">
    <property type="entry name" value="Winged helix-like DNA-binding domain superfamily/Winged helix DNA-binding domain"/>
    <property type="match status" value="1"/>
</dbReference>
<feature type="transmembrane region" description="Helical" evidence="4">
    <location>
        <begin position="298"/>
        <end position="321"/>
    </location>
</feature>
<evidence type="ECO:0000256" key="2">
    <source>
        <dbReference type="ARBA" id="ARBA00023125"/>
    </source>
</evidence>
<keyword evidence="4" id="KW-1133">Transmembrane helix</keyword>
<feature type="transmembrane region" description="Helical" evidence="4">
    <location>
        <begin position="108"/>
        <end position="128"/>
    </location>
</feature>
<dbReference type="PRINTS" id="PR00038">
    <property type="entry name" value="HTHLUXR"/>
</dbReference>
<dbReference type="CDD" id="cd06170">
    <property type="entry name" value="LuxR_C_like"/>
    <property type="match status" value="1"/>
</dbReference>
<dbReference type="PROSITE" id="PS50043">
    <property type="entry name" value="HTH_LUXR_2"/>
    <property type="match status" value="1"/>
</dbReference>
<keyword evidence="4" id="KW-0812">Transmembrane</keyword>
<feature type="transmembrane region" description="Helical" evidence="4">
    <location>
        <begin position="81"/>
        <end position="101"/>
    </location>
</feature>
<protein>
    <recommendedName>
        <fullName evidence="5">HTH luxR-type domain-containing protein</fullName>
    </recommendedName>
</protein>
<evidence type="ECO:0000256" key="4">
    <source>
        <dbReference type="SAM" id="Phobius"/>
    </source>
</evidence>
<evidence type="ECO:0000256" key="3">
    <source>
        <dbReference type="ARBA" id="ARBA00023163"/>
    </source>
</evidence>
<feature type="transmembrane region" description="Helical" evidence="4">
    <location>
        <begin position="219"/>
        <end position="236"/>
    </location>
</feature>
<dbReference type="SUPFAM" id="SSF46894">
    <property type="entry name" value="C-terminal effector domain of the bipartite response regulators"/>
    <property type="match status" value="1"/>
</dbReference>
<feature type="transmembrane region" description="Helical" evidence="4">
    <location>
        <begin position="242"/>
        <end position="266"/>
    </location>
</feature>
<feature type="transmembrane region" description="Helical" evidence="4">
    <location>
        <begin position="273"/>
        <end position="292"/>
    </location>
</feature>
<dbReference type="GO" id="GO:0003677">
    <property type="term" value="F:DNA binding"/>
    <property type="evidence" value="ECO:0007669"/>
    <property type="project" value="UniProtKB-KW"/>
</dbReference>
<feature type="transmembrane region" description="Helical" evidence="4">
    <location>
        <begin position="134"/>
        <end position="153"/>
    </location>
</feature>
<evidence type="ECO:0000256" key="1">
    <source>
        <dbReference type="ARBA" id="ARBA00023015"/>
    </source>
</evidence>
<keyword evidence="3" id="KW-0804">Transcription</keyword>